<evidence type="ECO:0000256" key="2">
    <source>
        <dbReference type="ARBA" id="ARBA00023121"/>
    </source>
</evidence>
<reference evidence="5 6" key="1">
    <citation type="journal article" date="2021" name="Elife">
        <title>Chloroplast acquisition without the gene transfer in kleptoplastic sea slugs, Plakobranchus ocellatus.</title>
        <authorList>
            <person name="Maeda T."/>
            <person name="Takahashi S."/>
            <person name="Yoshida T."/>
            <person name="Shimamura S."/>
            <person name="Takaki Y."/>
            <person name="Nagai Y."/>
            <person name="Toyoda A."/>
            <person name="Suzuki Y."/>
            <person name="Arimoto A."/>
            <person name="Ishii H."/>
            <person name="Satoh N."/>
            <person name="Nishiyama T."/>
            <person name="Hasebe M."/>
            <person name="Maruyama T."/>
            <person name="Minagawa J."/>
            <person name="Obokata J."/>
            <person name="Shigenobu S."/>
        </authorList>
    </citation>
    <scope>NUCLEOTIDE SEQUENCE [LARGE SCALE GENOMIC DNA]</scope>
</reference>
<dbReference type="InterPro" id="IPR000566">
    <property type="entry name" value="Lipocln_cytosolic_FA-bd_dom"/>
</dbReference>
<accession>A0AAV3YH69</accession>
<dbReference type="PANTHER" id="PTHR10612:SF62">
    <property type="entry name" value="LIPOCALIN_CYTOSOLIC FATTY-ACID BINDING DOMAIN-CONTAINING PROTEIN"/>
    <property type="match status" value="1"/>
</dbReference>
<keyword evidence="2" id="KW-0446">Lipid-binding</keyword>
<sequence length="192" mass="21423">MASKISLPFLLILVYSKVLVMVHGKCMSPPPSSNFTVGGYSGLWFETGKIQTFAGAFFQRDCVCTTVEVTPEINRTNGDSTAINSCRKLTPQGKYLNATGHLENMNPPGKWKQWIFAFAPKVDYTVIYLDKDFAVEYDCSVKLGMTSYCIHILARVPNPDPNKVQRLVDFAEGLGLNTKQLPYKETNHAGCW</sequence>
<dbReference type="GO" id="GO:0005737">
    <property type="term" value="C:cytoplasm"/>
    <property type="evidence" value="ECO:0007669"/>
    <property type="project" value="TreeGrafter"/>
</dbReference>
<keyword evidence="6" id="KW-1185">Reference proteome</keyword>
<dbReference type="SUPFAM" id="SSF50814">
    <property type="entry name" value="Lipocalins"/>
    <property type="match status" value="1"/>
</dbReference>
<comment type="similarity">
    <text evidence="1 3">Belongs to the calycin superfamily. Lipocalin family.</text>
</comment>
<dbReference type="PANTHER" id="PTHR10612">
    <property type="entry name" value="APOLIPOPROTEIN D"/>
    <property type="match status" value="1"/>
</dbReference>
<evidence type="ECO:0000259" key="4">
    <source>
        <dbReference type="Pfam" id="PF08212"/>
    </source>
</evidence>
<dbReference type="InterPro" id="IPR022271">
    <property type="entry name" value="Lipocalin_ApoD"/>
</dbReference>
<dbReference type="Pfam" id="PF08212">
    <property type="entry name" value="Lipocalin_2"/>
    <property type="match status" value="1"/>
</dbReference>
<dbReference type="GO" id="GO:0000302">
    <property type="term" value="P:response to reactive oxygen species"/>
    <property type="evidence" value="ECO:0007669"/>
    <property type="project" value="TreeGrafter"/>
</dbReference>
<name>A0AAV3YH69_9GAST</name>
<feature type="signal peptide" evidence="3">
    <location>
        <begin position="1"/>
        <end position="24"/>
    </location>
</feature>
<feature type="chain" id="PRO_5043115344" evidence="3">
    <location>
        <begin position="25"/>
        <end position="192"/>
    </location>
</feature>
<evidence type="ECO:0000256" key="3">
    <source>
        <dbReference type="PIRNR" id="PIRNR036893"/>
    </source>
</evidence>
<comment type="caution">
    <text evidence="5">The sequence shown here is derived from an EMBL/GenBank/DDBJ whole genome shotgun (WGS) entry which is preliminary data.</text>
</comment>
<feature type="domain" description="Lipocalin/cytosolic fatty-acid binding" evidence="4">
    <location>
        <begin position="39"/>
        <end position="183"/>
    </location>
</feature>
<evidence type="ECO:0000256" key="1">
    <source>
        <dbReference type="ARBA" id="ARBA00006889"/>
    </source>
</evidence>
<evidence type="ECO:0000313" key="6">
    <source>
        <dbReference type="Proteomes" id="UP000735302"/>
    </source>
</evidence>
<protein>
    <submittedName>
        <fullName evidence="5">Prostaglandin-h2 d-isomerase</fullName>
    </submittedName>
</protein>
<dbReference type="AlphaFoldDB" id="A0AAV3YH69"/>
<dbReference type="Gene3D" id="2.40.128.20">
    <property type="match status" value="1"/>
</dbReference>
<dbReference type="GO" id="GO:0008289">
    <property type="term" value="F:lipid binding"/>
    <property type="evidence" value="ECO:0007669"/>
    <property type="project" value="UniProtKB-KW"/>
</dbReference>
<dbReference type="Proteomes" id="UP000735302">
    <property type="component" value="Unassembled WGS sequence"/>
</dbReference>
<organism evidence="5 6">
    <name type="scientific">Plakobranchus ocellatus</name>
    <dbReference type="NCBI Taxonomy" id="259542"/>
    <lineage>
        <taxon>Eukaryota</taxon>
        <taxon>Metazoa</taxon>
        <taxon>Spiralia</taxon>
        <taxon>Lophotrochozoa</taxon>
        <taxon>Mollusca</taxon>
        <taxon>Gastropoda</taxon>
        <taxon>Heterobranchia</taxon>
        <taxon>Euthyneura</taxon>
        <taxon>Panpulmonata</taxon>
        <taxon>Sacoglossa</taxon>
        <taxon>Placobranchoidea</taxon>
        <taxon>Plakobranchidae</taxon>
        <taxon>Plakobranchus</taxon>
    </lineage>
</organism>
<dbReference type="InterPro" id="IPR012674">
    <property type="entry name" value="Calycin"/>
</dbReference>
<gene>
    <name evidence="5" type="ORF">PoB_000870700</name>
</gene>
<keyword evidence="3" id="KW-0732">Signal</keyword>
<dbReference type="EMBL" id="BLXT01000976">
    <property type="protein sequence ID" value="GFN82201.1"/>
    <property type="molecule type" value="Genomic_DNA"/>
</dbReference>
<dbReference type="GO" id="GO:0006629">
    <property type="term" value="P:lipid metabolic process"/>
    <property type="evidence" value="ECO:0007669"/>
    <property type="project" value="TreeGrafter"/>
</dbReference>
<evidence type="ECO:0000313" key="5">
    <source>
        <dbReference type="EMBL" id="GFN82201.1"/>
    </source>
</evidence>
<proteinExistence type="inferred from homology"/>
<dbReference type="PIRSF" id="PIRSF036893">
    <property type="entry name" value="Lipocalin_ApoD"/>
    <property type="match status" value="1"/>
</dbReference>